<dbReference type="GO" id="GO:0016787">
    <property type="term" value="F:hydrolase activity"/>
    <property type="evidence" value="ECO:0007669"/>
    <property type="project" value="InterPro"/>
</dbReference>
<name>A0A1M5GHC0_SALEC</name>
<dbReference type="AlphaFoldDB" id="A0A1M5GHC0"/>
<gene>
    <name evidence="2" type="ORF">SAMN05444483_104155</name>
</gene>
<reference evidence="3" key="1">
    <citation type="submission" date="2016-11" db="EMBL/GenBank/DDBJ databases">
        <authorList>
            <person name="Varghese N."/>
            <person name="Submissions S."/>
        </authorList>
    </citation>
    <scope>NUCLEOTIDE SEQUENCE [LARGE SCALE GENOMIC DNA]</scope>
    <source>
        <strain evidence="3">DSM 24579</strain>
    </source>
</reference>
<dbReference type="RefSeq" id="WP_072878675.1">
    <property type="nucleotide sequence ID" value="NZ_FQVT01000004.1"/>
</dbReference>
<evidence type="ECO:0000313" key="2">
    <source>
        <dbReference type="EMBL" id="SHG02901.1"/>
    </source>
</evidence>
<keyword evidence="3" id="KW-1185">Reference proteome</keyword>
<protein>
    <recommendedName>
        <fullName evidence="1">3-keto-alpha-glucoside-1,2-lyase/3-keto-2-hydroxy-glucal hydratase domain-containing protein</fullName>
    </recommendedName>
</protein>
<dbReference type="OrthoDB" id="9787527at2"/>
<accession>A0A1M5GHC0</accession>
<sequence length="270" mass="30938">MKKRIPFSVILIIFTSFIFLGCSSKSSNQWEPLFNGENLDDWQIKIRKHELGDNFGNTFRVNDGLLQIRYDQYENGFEEKYGHLFYKKPFSTYLLGVEYRFVGDQVKNGPGWAYRNNGIMIHGQKPETMEKDQDFPNSIEVQLLGGNGKEERSNANVCTPGTQFVKDGKLITTHCTNSNSKTFPGDQWVRVDVLAVRDSLIVHYVNGEEVLRYNKPQKDDETLLTGGTISLQSESHPTDFRKVEIVDLEKYADDPKALQAQVDKLLNEKN</sequence>
<dbReference type="PROSITE" id="PS51257">
    <property type="entry name" value="PROKAR_LIPOPROTEIN"/>
    <property type="match status" value="1"/>
</dbReference>
<dbReference type="STRING" id="1073325.SAMN05444483_104155"/>
<dbReference type="Gene3D" id="2.60.120.560">
    <property type="entry name" value="Exo-inulinase, domain 1"/>
    <property type="match status" value="1"/>
</dbReference>
<dbReference type="EMBL" id="FQVT01000004">
    <property type="protein sequence ID" value="SHG02901.1"/>
    <property type="molecule type" value="Genomic_DNA"/>
</dbReference>
<evidence type="ECO:0000259" key="1">
    <source>
        <dbReference type="Pfam" id="PF06439"/>
    </source>
</evidence>
<organism evidence="2 3">
    <name type="scientific">Salegentibacter echinorum</name>
    <dbReference type="NCBI Taxonomy" id="1073325"/>
    <lineage>
        <taxon>Bacteria</taxon>
        <taxon>Pseudomonadati</taxon>
        <taxon>Bacteroidota</taxon>
        <taxon>Flavobacteriia</taxon>
        <taxon>Flavobacteriales</taxon>
        <taxon>Flavobacteriaceae</taxon>
        <taxon>Salegentibacter</taxon>
    </lineage>
</organism>
<feature type="domain" description="3-keto-alpha-glucoside-1,2-lyase/3-keto-2-hydroxy-glucal hydratase" evidence="1">
    <location>
        <begin position="29"/>
        <end position="245"/>
    </location>
</feature>
<dbReference type="InterPro" id="IPR010496">
    <property type="entry name" value="AL/BT2_dom"/>
</dbReference>
<dbReference type="Proteomes" id="UP000183945">
    <property type="component" value="Unassembled WGS sequence"/>
</dbReference>
<dbReference type="Pfam" id="PF06439">
    <property type="entry name" value="3keto-disac_hyd"/>
    <property type="match status" value="1"/>
</dbReference>
<proteinExistence type="predicted"/>
<evidence type="ECO:0000313" key="3">
    <source>
        <dbReference type="Proteomes" id="UP000183945"/>
    </source>
</evidence>